<dbReference type="Proteomes" id="UP000601435">
    <property type="component" value="Unassembled WGS sequence"/>
</dbReference>
<dbReference type="InterPro" id="IPR044571">
    <property type="entry name" value="P4KG1-8"/>
</dbReference>
<name>A0A812ZIN7_9DINO</name>
<dbReference type="GO" id="GO:0005524">
    <property type="term" value="F:ATP binding"/>
    <property type="evidence" value="ECO:0007669"/>
    <property type="project" value="UniProtKB-KW"/>
</dbReference>
<comment type="caution">
    <text evidence="8">The sequence shown here is derived from an EMBL/GenBank/DDBJ whole genome shotgun (WGS) entry which is preliminary data.</text>
</comment>
<sequence>MALQRSIADQPKPSTHCGYVGHEVETVDVRLHSLCFSVCGSLSVSALSTNSADVLKALIRSECPELAQVPNSQIRLLHRGVELTDENPITKHWRPTPDEKQLDLHFLVIGPSAAEGFQLALCDVPCPSELQERLEECAHGLNSGVLPVLAENGSGGTYFLKSRAGETLAVFKPKDEEAGAPQNPRGYPGKENTRRWQAAVASAHRAVREVAAFLLDSGDGLEGNASVPMTTLVRCRHQAFVPVNINGDSHVVWKVGAFQAFVKDAEMSEDFGHTVHAVQDVHRIGILDIRTLNFDRNLSNMLVQGRGHKLVPIDHGCTFPDRLDFTLSEVAWSSWPQSKEPFGEDELAYIAQLDGEGDARKLSATLGLERNCLRLMEVSTLWLQVAASRGCTLHQIAAALYRADGHPERPSKVEGIVRNCISSAAAATSAPDRGNSLGRTVSLRATALSETTRDGCIFNRVLQTGKELQWTQMLEDNFRRHVGEELTRLVKVMQPEPGSRLAEVSKYGLTVTSEQQSDDSEEAEIPLVRSSRAYALLVPRAGALKVMLHDALDSLESVKHLVLSGLCRFCYKAEDEDLAVLQEQLTIKEIADTLAKFQRLQENIDEQSVVVAELDVERRCLPQYVAEQLVGVTVSIKDGLEEAVAGLLQWPIARRLQGPRLARMAILEGFLDDFHEAAERLFSAVIAAPARLGHQLDILCFAISPRNHWSQGHATAQILWGLAPELRGLGSVEEDLPEEPARTPDLPPRMANESDPSPDPDAAMGLVVLISNHTSQQTVQDLTNRLEGPHCLFLEDSCGTALEALGYNCHSGDPDKPKCLHPTHASTLATMKDIWPADLQPHFGWRRHAATLSAAHAAWHLGTAIWGPTASVWLMDFRPEAACPGLALAAAVERVPSARLQIVKDPEVLFGMDPRSVHPITDQMLRQKDPDTLSAGTPLAVRISKYIAFHQAAVVTLKSHASGQSEHAGNKVAGNTKTLVYSCTPFAQCGGHGDRLNGIITTFLLAVLTGRAFFIDSESPLPLQLLLQPRSIDWRVSGGLRSTAGLRHLSYHDKRWQFEADLDKLASSNEEVLVINMNYRMIRSLFEAPAFGKAAQQLGLPHDAPPFLAAEIFDVLFAPTQLLRQELHSLRTELSLRRSTFIGIHLRTGEIAWDPARHAPEELQAFLDCAQKAERDLGLDLETPWLLATDSNRIIELASELPEAKTGKLRIPEARGRVHIDRSGMEETLSGTAANYAEWLLFGRAAAVVLSRSYFGETAAEIGRVRHAYFAPGGGCVRTDLSSS</sequence>
<keyword evidence="2" id="KW-0808">Transferase</keyword>
<comment type="similarity">
    <text evidence="1">Belongs to the PI3/PI4-kinase family. Type II PI4K subfamily.</text>
</comment>
<dbReference type="OrthoDB" id="60984at2759"/>
<dbReference type="EMBL" id="CAJNJA010048352">
    <property type="protein sequence ID" value="CAE7830562.1"/>
    <property type="molecule type" value="Genomic_DNA"/>
</dbReference>
<dbReference type="InterPro" id="IPR000403">
    <property type="entry name" value="PI3/4_kinase_cat_dom"/>
</dbReference>
<feature type="region of interest" description="Disordered" evidence="6">
    <location>
        <begin position="735"/>
        <end position="758"/>
    </location>
</feature>
<keyword evidence="4" id="KW-0418">Kinase</keyword>
<proteinExistence type="inferred from homology"/>
<dbReference type="Pfam" id="PF00454">
    <property type="entry name" value="PI3_PI4_kinase"/>
    <property type="match status" value="1"/>
</dbReference>
<keyword evidence="5" id="KW-0067">ATP-binding</keyword>
<dbReference type="PANTHER" id="PTHR45800:SF11">
    <property type="entry name" value="PHOSPHATIDYLINOSITOL 3-KINASE-RELATED PROTEIN KINASE"/>
    <property type="match status" value="1"/>
</dbReference>
<protein>
    <submittedName>
        <fullName evidence="8">PI4KG4 protein</fullName>
    </submittedName>
</protein>
<gene>
    <name evidence="8" type="primary">PI4KG4</name>
    <name evidence="8" type="ORF">SNEC2469_LOCUS24833</name>
</gene>
<dbReference type="PANTHER" id="PTHR45800">
    <property type="entry name" value="PHOSPHATIDYLINOSITOL 4-KINASE GAMMA"/>
    <property type="match status" value="1"/>
</dbReference>
<evidence type="ECO:0000256" key="6">
    <source>
        <dbReference type="SAM" id="MobiDB-lite"/>
    </source>
</evidence>
<dbReference type="GO" id="GO:0016301">
    <property type="term" value="F:kinase activity"/>
    <property type="evidence" value="ECO:0007669"/>
    <property type="project" value="UniProtKB-KW"/>
</dbReference>
<evidence type="ECO:0000259" key="7">
    <source>
        <dbReference type="Pfam" id="PF00454"/>
    </source>
</evidence>
<evidence type="ECO:0000256" key="5">
    <source>
        <dbReference type="ARBA" id="ARBA00022840"/>
    </source>
</evidence>
<feature type="region of interest" description="Disordered" evidence="6">
    <location>
        <begin position="173"/>
        <end position="192"/>
    </location>
</feature>
<evidence type="ECO:0000256" key="2">
    <source>
        <dbReference type="ARBA" id="ARBA00022679"/>
    </source>
</evidence>
<keyword evidence="3" id="KW-0547">Nucleotide-binding</keyword>
<feature type="domain" description="PI3K/PI4K catalytic" evidence="7">
    <location>
        <begin position="155"/>
        <end position="386"/>
    </location>
</feature>
<evidence type="ECO:0000256" key="3">
    <source>
        <dbReference type="ARBA" id="ARBA00022741"/>
    </source>
</evidence>
<evidence type="ECO:0000313" key="9">
    <source>
        <dbReference type="Proteomes" id="UP000601435"/>
    </source>
</evidence>
<reference evidence="8" key="1">
    <citation type="submission" date="2021-02" db="EMBL/GenBank/DDBJ databases">
        <authorList>
            <person name="Dougan E. K."/>
            <person name="Rhodes N."/>
            <person name="Thang M."/>
            <person name="Chan C."/>
        </authorList>
    </citation>
    <scope>NUCLEOTIDE SEQUENCE</scope>
</reference>
<accession>A0A812ZIN7</accession>
<evidence type="ECO:0000256" key="1">
    <source>
        <dbReference type="ARBA" id="ARBA00008941"/>
    </source>
</evidence>
<evidence type="ECO:0000256" key="4">
    <source>
        <dbReference type="ARBA" id="ARBA00022777"/>
    </source>
</evidence>
<evidence type="ECO:0000313" key="8">
    <source>
        <dbReference type="EMBL" id="CAE7830562.1"/>
    </source>
</evidence>
<organism evidence="8 9">
    <name type="scientific">Symbiodinium necroappetens</name>
    <dbReference type="NCBI Taxonomy" id="1628268"/>
    <lineage>
        <taxon>Eukaryota</taxon>
        <taxon>Sar</taxon>
        <taxon>Alveolata</taxon>
        <taxon>Dinophyceae</taxon>
        <taxon>Suessiales</taxon>
        <taxon>Symbiodiniaceae</taxon>
        <taxon>Symbiodinium</taxon>
    </lineage>
</organism>
<keyword evidence="9" id="KW-1185">Reference proteome</keyword>